<dbReference type="PRINTS" id="PR00413">
    <property type="entry name" value="HADHALOGNASE"/>
</dbReference>
<name>A0ABS2GN94_9FIRM</name>
<comment type="caution">
    <text evidence="1">The sequence shown here is derived from an EMBL/GenBank/DDBJ whole genome shotgun (WGS) entry which is preliminary data.</text>
</comment>
<evidence type="ECO:0000313" key="1">
    <source>
        <dbReference type="EMBL" id="MBM6922993.1"/>
    </source>
</evidence>
<keyword evidence="2" id="KW-1185">Reference proteome</keyword>
<dbReference type="Gene3D" id="3.40.50.1000">
    <property type="entry name" value="HAD superfamily/HAD-like"/>
    <property type="match status" value="1"/>
</dbReference>
<evidence type="ECO:0000313" key="2">
    <source>
        <dbReference type="Proteomes" id="UP000724149"/>
    </source>
</evidence>
<dbReference type="InterPro" id="IPR006439">
    <property type="entry name" value="HAD-SF_hydro_IA"/>
</dbReference>
<accession>A0ABS2GN94</accession>
<dbReference type="SUPFAM" id="SSF56784">
    <property type="entry name" value="HAD-like"/>
    <property type="match status" value="1"/>
</dbReference>
<dbReference type="EMBL" id="JACSNR010000004">
    <property type="protein sequence ID" value="MBM6922993.1"/>
    <property type="molecule type" value="Genomic_DNA"/>
</dbReference>
<dbReference type="RefSeq" id="WP_204720240.1">
    <property type="nucleotide sequence ID" value="NZ_JACSNR010000004.1"/>
</dbReference>
<dbReference type="SFLD" id="SFLDS00003">
    <property type="entry name" value="Haloacid_Dehalogenase"/>
    <property type="match status" value="1"/>
</dbReference>
<reference evidence="1 2" key="1">
    <citation type="journal article" date="2021" name="Sci. Rep.">
        <title>The distribution of antibiotic resistance genes in chicken gut microbiota commensals.</title>
        <authorList>
            <person name="Juricova H."/>
            <person name="Matiasovicova J."/>
            <person name="Kubasova T."/>
            <person name="Cejkova D."/>
            <person name="Rychlik I."/>
        </authorList>
    </citation>
    <scope>NUCLEOTIDE SEQUENCE [LARGE SCALE GENOMIC DNA]</scope>
    <source>
        <strain evidence="1 2">An564</strain>
    </source>
</reference>
<gene>
    <name evidence="1" type="ORF">H9X81_04715</name>
</gene>
<organism evidence="1 2">
    <name type="scientific">Hydrogenoanaerobacterium saccharovorans</name>
    <dbReference type="NCBI Taxonomy" id="474960"/>
    <lineage>
        <taxon>Bacteria</taxon>
        <taxon>Bacillati</taxon>
        <taxon>Bacillota</taxon>
        <taxon>Clostridia</taxon>
        <taxon>Eubacteriales</taxon>
        <taxon>Oscillospiraceae</taxon>
        <taxon>Hydrogenoanaerobacterium</taxon>
    </lineage>
</organism>
<dbReference type="NCBIfam" id="TIGR01509">
    <property type="entry name" value="HAD-SF-IA-v3"/>
    <property type="match status" value="1"/>
</dbReference>
<dbReference type="PANTHER" id="PTHR43611">
    <property type="entry name" value="ALPHA-D-GLUCOSE 1-PHOSPHATE PHOSPHATASE"/>
    <property type="match status" value="1"/>
</dbReference>
<dbReference type="PANTHER" id="PTHR43611:SF3">
    <property type="entry name" value="FLAVIN MONONUCLEOTIDE HYDROLASE 1, CHLOROPLATIC"/>
    <property type="match status" value="1"/>
</dbReference>
<dbReference type="CDD" id="cd02603">
    <property type="entry name" value="HAD_sEH-N_like"/>
    <property type="match status" value="1"/>
</dbReference>
<dbReference type="InterPro" id="IPR036412">
    <property type="entry name" value="HAD-like_sf"/>
</dbReference>
<protein>
    <submittedName>
        <fullName evidence="1">HAD family phosphatase</fullName>
    </submittedName>
</protein>
<sequence>MIKAVLFDFDGVLTIEKTGSAAITKYIAKRCGLPAEQVRICYRRYNQALLLGEMTHAEIWPAFCEALGQSLDYQLLTDSFRATELDADMLCLLRQLRTEYRIALVTDNKSDRIRTILECNNLDDLFDAVAVSAELGSGKTDRRIFDYVLERLDLRPEECVFIDNAGKNLIVPEQMGIRTLLFDDEARDFPRFQAQLEAALAR</sequence>
<dbReference type="InterPro" id="IPR023214">
    <property type="entry name" value="HAD_sf"/>
</dbReference>
<proteinExistence type="predicted"/>
<dbReference type="SFLD" id="SFLDG01129">
    <property type="entry name" value="C1.5:_HAD__Beta-PGM__Phosphata"/>
    <property type="match status" value="1"/>
</dbReference>
<dbReference type="NCBIfam" id="TIGR01549">
    <property type="entry name" value="HAD-SF-IA-v1"/>
    <property type="match status" value="1"/>
</dbReference>
<dbReference type="Pfam" id="PF00702">
    <property type="entry name" value="Hydrolase"/>
    <property type="match status" value="1"/>
</dbReference>
<dbReference type="Proteomes" id="UP000724149">
    <property type="component" value="Unassembled WGS sequence"/>
</dbReference>